<feature type="chain" id="PRO_5015152633" evidence="3">
    <location>
        <begin position="24"/>
        <end position="191"/>
    </location>
</feature>
<keyword evidence="1" id="KW-1015">Disulfide bond</keyword>
<sequence length="191" mass="20885">MQFRILFALAALFGSFMVGYVKAMTHIVGGSHGWHVPDNKTYFDEWAKPRTFGVGDRLVFPSRPCGNNVIWVSKEDYETCTQNKVIQMYYEGPTILNLTKTGDYYFYNGVGKHCEAGQKLHINVGNKEGSSGNPHPFTLFDTKEGDTTTVAAATAAPSKLPDAKSHSSAATIRNIGAVSASLLTFLLSLLI</sequence>
<dbReference type="PANTHER" id="PTHR33021:SF264">
    <property type="entry name" value="OS05G0570900 PROTEIN"/>
    <property type="match status" value="1"/>
</dbReference>
<dbReference type="InterPro" id="IPR039391">
    <property type="entry name" value="Phytocyanin-like"/>
</dbReference>
<dbReference type="Gene3D" id="2.60.40.420">
    <property type="entry name" value="Cupredoxins - blue copper proteins"/>
    <property type="match status" value="1"/>
</dbReference>
<dbReference type="STRING" id="63057.A0A2P5EAB4"/>
<evidence type="ECO:0000313" key="6">
    <source>
        <dbReference type="Proteomes" id="UP000237000"/>
    </source>
</evidence>
<comment type="caution">
    <text evidence="5">The sequence shown here is derived from an EMBL/GenBank/DDBJ whole genome shotgun (WGS) entry which is preliminary data.</text>
</comment>
<keyword evidence="6" id="KW-1185">Reference proteome</keyword>
<protein>
    <submittedName>
        <fullName evidence="5">Phytocyanin domain containing protein</fullName>
    </submittedName>
</protein>
<keyword evidence="3" id="KW-0732">Signal</keyword>
<dbReference type="OrthoDB" id="1916408at2759"/>
<dbReference type="FunFam" id="2.60.40.420:FF:000034">
    <property type="entry name" value="Cupredoxin superfamily protein"/>
    <property type="match status" value="1"/>
</dbReference>
<dbReference type="GO" id="GO:0005886">
    <property type="term" value="C:plasma membrane"/>
    <property type="evidence" value="ECO:0007669"/>
    <property type="project" value="TreeGrafter"/>
</dbReference>
<dbReference type="Pfam" id="PF02298">
    <property type="entry name" value="Cu_bind_like"/>
    <property type="match status" value="1"/>
</dbReference>
<accession>A0A2P5EAB4</accession>
<organism evidence="5 6">
    <name type="scientific">Trema orientale</name>
    <name type="common">Charcoal tree</name>
    <name type="synonym">Celtis orientalis</name>
    <dbReference type="NCBI Taxonomy" id="63057"/>
    <lineage>
        <taxon>Eukaryota</taxon>
        <taxon>Viridiplantae</taxon>
        <taxon>Streptophyta</taxon>
        <taxon>Embryophyta</taxon>
        <taxon>Tracheophyta</taxon>
        <taxon>Spermatophyta</taxon>
        <taxon>Magnoliopsida</taxon>
        <taxon>eudicotyledons</taxon>
        <taxon>Gunneridae</taxon>
        <taxon>Pentapetalae</taxon>
        <taxon>rosids</taxon>
        <taxon>fabids</taxon>
        <taxon>Rosales</taxon>
        <taxon>Cannabaceae</taxon>
        <taxon>Trema</taxon>
    </lineage>
</organism>
<feature type="signal peptide" evidence="3">
    <location>
        <begin position="1"/>
        <end position="23"/>
    </location>
</feature>
<dbReference type="PANTHER" id="PTHR33021">
    <property type="entry name" value="BLUE COPPER PROTEIN"/>
    <property type="match status" value="1"/>
</dbReference>
<reference evidence="6" key="1">
    <citation type="submission" date="2016-06" db="EMBL/GenBank/DDBJ databases">
        <title>Parallel loss of symbiosis genes in relatives of nitrogen-fixing non-legume Parasponia.</title>
        <authorList>
            <person name="Van Velzen R."/>
            <person name="Holmer R."/>
            <person name="Bu F."/>
            <person name="Rutten L."/>
            <person name="Van Zeijl A."/>
            <person name="Liu W."/>
            <person name="Santuari L."/>
            <person name="Cao Q."/>
            <person name="Sharma T."/>
            <person name="Shen D."/>
            <person name="Roswanjaya Y."/>
            <person name="Wardhani T."/>
            <person name="Kalhor M.S."/>
            <person name="Jansen J."/>
            <person name="Van den Hoogen J."/>
            <person name="Gungor B."/>
            <person name="Hartog M."/>
            <person name="Hontelez J."/>
            <person name="Verver J."/>
            <person name="Yang W.-C."/>
            <person name="Schijlen E."/>
            <person name="Repin R."/>
            <person name="Schilthuizen M."/>
            <person name="Schranz E."/>
            <person name="Heidstra R."/>
            <person name="Miyata K."/>
            <person name="Fedorova E."/>
            <person name="Kohlen W."/>
            <person name="Bisseling T."/>
            <person name="Smit S."/>
            <person name="Geurts R."/>
        </authorList>
    </citation>
    <scope>NUCLEOTIDE SEQUENCE [LARGE SCALE GENOMIC DNA]</scope>
    <source>
        <strain evidence="6">cv. RG33-2</strain>
    </source>
</reference>
<evidence type="ECO:0000259" key="4">
    <source>
        <dbReference type="PROSITE" id="PS51485"/>
    </source>
</evidence>
<feature type="domain" description="Phytocyanin" evidence="4">
    <location>
        <begin position="24"/>
        <end position="126"/>
    </location>
</feature>
<evidence type="ECO:0000256" key="1">
    <source>
        <dbReference type="ARBA" id="ARBA00023157"/>
    </source>
</evidence>
<gene>
    <name evidence="5" type="ORF">TorRG33x02_217300</name>
</gene>
<evidence type="ECO:0000256" key="2">
    <source>
        <dbReference type="ARBA" id="ARBA00023180"/>
    </source>
</evidence>
<dbReference type="InParanoid" id="A0A2P5EAB4"/>
<dbReference type="Proteomes" id="UP000237000">
    <property type="component" value="Unassembled WGS sequence"/>
</dbReference>
<dbReference type="InterPro" id="IPR008972">
    <property type="entry name" value="Cupredoxin"/>
</dbReference>
<proteinExistence type="predicted"/>
<dbReference type="InterPro" id="IPR003245">
    <property type="entry name" value="Phytocyanin_dom"/>
</dbReference>
<evidence type="ECO:0000256" key="3">
    <source>
        <dbReference type="SAM" id="SignalP"/>
    </source>
</evidence>
<dbReference type="EMBL" id="JXTC01000194">
    <property type="protein sequence ID" value="PON82485.1"/>
    <property type="molecule type" value="Genomic_DNA"/>
</dbReference>
<dbReference type="GO" id="GO:0009055">
    <property type="term" value="F:electron transfer activity"/>
    <property type="evidence" value="ECO:0007669"/>
    <property type="project" value="InterPro"/>
</dbReference>
<dbReference type="PROSITE" id="PS51485">
    <property type="entry name" value="PHYTOCYANIN"/>
    <property type="match status" value="1"/>
</dbReference>
<dbReference type="AlphaFoldDB" id="A0A2P5EAB4"/>
<name>A0A2P5EAB4_TREOI</name>
<evidence type="ECO:0000313" key="5">
    <source>
        <dbReference type="EMBL" id="PON82485.1"/>
    </source>
</evidence>
<keyword evidence="2" id="KW-0325">Glycoprotein</keyword>
<dbReference type="SUPFAM" id="SSF49503">
    <property type="entry name" value="Cupredoxins"/>
    <property type="match status" value="1"/>
</dbReference>